<dbReference type="Proteomes" id="UP000237000">
    <property type="component" value="Unassembled WGS sequence"/>
</dbReference>
<organism evidence="1 2">
    <name type="scientific">Trema orientale</name>
    <name type="common">Charcoal tree</name>
    <name type="synonym">Celtis orientalis</name>
    <dbReference type="NCBI Taxonomy" id="63057"/>
    <lineage>
        <taxon>Eukaryota</taxon>
        <taxon>Viridiplantae</taxon>
        <taxon>Streptophyta</taxon>
        <taxon>Embryophyta</taxon>
        <taxon>Tracheophyta</taxon>
        <taxon>Spermatophyta</taxon>
        <taxon>Magnoliopsida</taxon>
        <taxon>eudicotyledons</taxon>
        <taxon>Gunneridae</taxon>
        <taxon>Pentapetalae</taxon>
        <taxon>rosids</taxon>
        <taxon>fabids</taxon>
        <taxon>Rosales</taxon>
        <taxon>Cannabaceae</taxon>
        <taxon>Trema</taxon>
    </lineage>
</organism>
<protein>
    <submittedName>
        <fullName evidence="1">Uncharacterized protein</fullName>
    </submittedName>
</protein>
<dbReference type="EMBL" id="JXTC01000141">
    <property type="protein sequence ID" value="PON85852.1"/>
    <property type="molecule type" value="Genomic_DNA"/>
</dbReference>
<dbReference type="AlphaFoldDB" id="A0A2P5EK35"/>
<keyword evidence="2" id="KW-1185">Reference proteome</keyword>
<reference evidence="2" key="1">
    <citation type="submission" date="2016-06" db="EMBL/GenBank/DDBJ databases">
        <title>Parallel loss of symbiosis genes in relatives of nitrogen-fixing non-legume Parasponia.</title>
        <authorList>
            <person name="Van Velzen R."/>
            <person name="Holmer R."/>
            <person name="Bu F."/>
            <person name="Rutten L."/>
            <person name="Van Zeijl A."/>
            <person name="Liu W."/>
            <person name="Santuari L."/>
            <person name="Cao Q."/>
            <person name="Sharma T."/>
            <person name="Shen D."/>
            <person name="Roswanjaya Y."/>
            <person name="Wardhani T."/>
            <person name="Kalhor M.S."/>
            <person name="Jansen J."/>
            <person name="Van den Hoogen J."/>
            <person name="Gungor B."/>
            <person name="Hartog M."/>
            <person name="Hontelez J."/>
            <person name="Verver J."/>
            <person name="Yang W.-C."/>
            <person name="Schijlen E."/>
            <person name="Repin R."/>
            <person name="Schilthuizen M."/>
            <person name="Schranz E."/>
            <person name="Heidstra R."/>
            <person name="Miyata K."/>
            <person name="Fedorova E."/>
            <person name="Kohlen W."/>
            <person name="Bisseling T."/>
            <person name="Smit S."/>
            <person name="Geurts R."/>
        </authorList>
    </citation>
    <scope>NUCLEOTIDE SEQUENCE [LARGE SCALE GENOMIC DNA]</scope>
    <source>
        <strain evidence="2">cv. RG33-2</strain>
    </source>
</reference>
<gene>
    <name evidence="1" type="ORF">TorRG33x02_183160</name>
</gene>
<evidence type="ECO:0000313" key="1">
    <source>
        <dbReference type="EMBL" id="PON85852.1"/>
    </source>
</evidence>
<proteinExistence type="predicted"/>
<dbReference type="InParanoid" id="A0A2P5EK35"/>
<comment type="caution">
    <text evidence="1">The sequence shown here is derived from an EMBL/GenBank/DDBJ whole genome shotgun (WGS) entry which is preliminary data.</text>
</comment>
<name>A0A2P5EK35_TREOI</name>
<evidence type="ECO:0000313" key="2">
    <source>
        <dbReference type="Proteomes" id="UP000237000"/>
    </source>
</evidence>
<sequence length="56" mass="6368">MPESDEQLSEPQNDSEEFAVIHASITVAQLVFPNEVDEYNVEQLESTTMDIEVQIQ</sequence>
<dbReference type="OrthoDB" id="10403201at2759"/>
<accession>A0A2P5EK35</accession>